<dbReference type="STRING" id="983964.A0A2T4AVU1"/>
<dbReference type="GO" id="GO:0009986">
    <property type="term" value="C:cell surface"/>
    <property type="evidence" value="ECO:0007669"/>
    <property type="project" value="TreeGrafter"/>
</dbReference>
<evidence type="ECO:0000256" key="23">
    <source>
        <dbReference type="SAM" id="MobiDB-lite"/>
    </source>
</evidence>
<keyword evidence="15" id="KW-0119">Carbohydrate metabolism</keyword>
<protein>
    <recommendedName>
        <fullName evidence="6">Probable glucan endo-1,3-beta-glucosidase eglC</fullName>
        <ecNumber evidence="5">3.2.1.39</ecNumber>
    </recommendedName>
    <alternativeName>
        <fullName evidence="20">Endo-1,3-beta-glucanase eglC</fullName>
    </alternativeName>
    <alternativeName>
        <fullName evidence="21">Laminarinase eglC</fullName>
    </alternativeName>
</protein>
<feature type="region of interest" description="Disordered" evidence="23">
    <location>
        <begin position="318"/>
        <end position="389"/>
    </location>
</feature>
<comment type="similarity">
    <text evidence="4 22">Belongs to the glycosyl hydrolase 17 family.</text>
</comment>
<dbReference type="GO" id="GO:0005886">
    <property type="term" value="C:plasma membrane"/>
    <property type="evidence" value="ECO:0007669"/>
    <property type="project" value="UniProtKB-SubCell"/>
</dbReference>
<reference evidence="25 26" key="1">
    <citation type="submission" date="2016-07" db="EMBL/GenBank/DDBJ databases">
        <title>Multiple horizontal gene transfer events from other fungi enriched the ability of initially mycotrophic Trichoderma (Ascomycota) to feed on dead plant biomass.</title>
        <authorList>
            <consortium name="DOE Joint Genome Institute"/>
            <person name="Aerts A."/>
            <person name="Atanasova L."/>
            <person name="Chenthamara K."/>
            <person name="Zhang J."/>
            <person name="Grujic M."/>
            <person name="Henrissat B."/>
            <person name="Kuo A."/>
            <person name="Salamov A."/>
            <person name="Lipzen A."/>
            <person name="Labutti K."/>
            <person name="Barry K."/>
            <person name="Miao Y."/>
            <person name="Rahimi M.J."/>
            <person name="Shen Q."/>
            <person name="Grigoriev I.V."/>
            <person name="Kubicek C.P."/>
            <person name="Druzhinina I.S."/>
        </authorList>
    </citation>
    <scope>NUCLEOTIDE SEQUENCE [LARGE SCALE GENOMIC DNA]</scope>
    <source>
        <strain evidence="25 26">CBS 226.95</strain>
    </source>
</reference>
<sequence length="415" mass="42337">MPSSSALLTLATAISAVNAAYQGFNYGSTFTNGQPKAQTDFEAEFKTAAGLDGTDGAFTSARLYTMIQGGTPNSPISAIPAAINTKTSLLFGLWASGGDAAFANEIAALKATISQYCGKLDGLVAGISIGSEDLYRITPTGVASNAGPGAQPGTLVNYINQVRDTIKGSCLSDVPIGHVDTWNAWVLDSNKPVVDAVDWLGMDTYPYYENTNANSISNAKSLYEAALQKIQNAGPGKEVWVTETGWPVNGVSSGAAIASTANARSYWEQVGCPNFGKTNVWWYTLQDAAPDAPNPSFGLIGSTLTETPLFDLSCKNQRTTTSEAQTTGSSGSQTSASEQQPTGGAPVTSAPATTLTTSVPFPSSNVTVTTGTGGSPTGPGSSATASSTNIPGSNGNKLSSFGAAAAAIAVAAFAL</sequence>
<evidence type="ECO:0000256" key="16">
    <source>
        <dbReference type="ARBA" id="ARBA00023288"/>
    </source>
</evidence>
<feature type="chain" id="PRO_5015530779" description="Probable glucan endo-1,3-beta-glucosidase eglC" evidence="24">
    <location>
        <begin position="20"/>
        <end position="415"/>
    </location>
</feature>
<dbReference type="FunFam" id="3.20.20.80:FF:000233">
    <property type="entry name" value="Probable glucan endo-1,3-beta-glucosidase eglC"/>
    <property type="match status" value="1"/>
</dbReference>
<dbReference type="InterPro" id="IPR050732">
    <property type="entry name" value="Beta-glucan_modifiers"/>
</dbReference>
<evidence type="ECO:0000256" key="13">
    <source>
        <dbReference type="ARBA" id="ARBA00023136"/>
    </source>
</evidence>
<evidence type="ECO:0000256" key="2">
    <source>
        <dbReference type="ARBA" id="ARBA00004191"/>
    </source>
</evidence>
<feature type="signal peptide" evidence="24">
    <location>
        <begin position="1"/>
        <end position="19"/>
    </location>
</feature>
<evidence type="ECO:0000256" key="20">
    <source>
        <dbReference type="ARBA" id="ARBA00032134"/>
    </source>
</evidence>
<evidence type="ECO:0000256" key="24">
    <source>
        <dbReference type="SAM" id="SignalP"/>
    </source>
</evidence>
<accession>A0A2T4AVU1</accession>
<comment type="catalytic activity">
    <reaction evidence="1">
        <text>Hydrolysis of (1-&gt;3)-beta-D-glucosidic linkages in (1-&gt;3)-beta-D-glucans.</text>
        <dbReference type="EC" id="3.2.1.39"/>
    </reaction>
</comment>
<dbReference type="EMBL" id="KZ679675">
    <property type="protein sequence ID" value="PTB61183.1"/>
    <property type="molecule type" value="Genomic_DNA"/>
</dbReference>
<dbReference type="Gene3D" id="3.20.20.80">
    <property type="entry name" value="Glycosidases"/>
    <property type="match status" value="1"/>
</dbReference>
<evidence type="ECO:0000256" key="14">
    <source>
        <dbReference type="ARBA" id="ARBA00023180"/>
    </source>
</evidence>
<dbReference type="Proteomes" id="UP000241690">
    <property type="component" value="Unassembled WGS sequence"/>
</dbReference>
<dbReference type="GO" id="GO:0009277">
    <property type="term" value="C:fungal-type cell wall"/>
    <property type="evidence" value="ECO:0007669"/>
    <property type="project" value="TreeGrafter"/>
</dbReference>
<keyword evidence="11 24" id="KW-0732">Signal</keyword>
<evidence type="ECO:0000256" key="11">
    <source>
        <dbReference type="ARBA" id="ARBA00022729"/>
    </source>
</evidence>
<keyword evidence="9" id="KW-0964">Secreted</keyword>
<dbReference type="GO" id="GO:0042973">
    <property type="term" value="F:glucan endo-1,3-beta-D-glucosidase activity"/>
    <property type="evidence" value="ECO:0007669"/>
    <property type="project" value="UniProtKB-EC"/>
</dbReference>
<evidence type="ECO:0000256" key="7">
    <source>
        <dbReference type="ARBA" id="ARBA00022475"/>
    </source>
</evidence>
<dbReference type="PANTHER" id="PTHR16631:SF13">
    <property type="entry name" value="GLUCAN ENDO-1,3-BETA-GLUCOSIDASE EGLC-RELATED"/>
    <property type="match status" value="1"/>
</dbReference>
<evidence type="ECO:0000256" key="18">
    <source>
        <dbReference type="ARBA" id="ARBA00023326"/>
    </source>
</evidence>
<keyword evidence="18" id="KW-0624">Polysaccharide degradation</keyword>
<comment type="subcellular location">
    <subcellularLocation>
        <location evidence="3">Cell membrane</location>
        <topology evidence="3">Lipid-anchor</topology>
        <topology evidence="3">GPI-anchor</topology>
    </subcellularLocation>
    <subcellularLocation>
        <location evidence="2">Secreted</location>
        <location evidence="2">Cell wall</location>
    </subcellularLocation>
</comment>
<keyword evidence="8" id="KW-0134">Cell wall</keyword>
<dbReference type="PANTHER" id="PTHR16631">
    <property type="entry name" value="GLUCAN 1,3-BETA-GLUCOSIDASE"/>
    <property type="match status" value="1"/>
</dbReference>
<keyword evidence="26" id="KW-1185">Reference proteome</keyword>
<dbReference type="GO" id="GO:0071555">
    <property type="term" value="P:cell wall organization"/>
    <property type="evidence" value="ECO:0007669"/>
    <property type="project" value="UniProtKB-KW"/>
</dbReference>
<evidence type="ECO:0000313" key="25">
    <source>
        <dbReference type="EMBL" id="PTB61183.1"/>
    </source>
</evidence>
<keyword evidence="10" id="KW-0336">GPI-anchor</keyword>
<evidence type="ECO:0000256" key="17">
    <source>
        <dbReference type="ARBA" id="ARBA00023316"/>
    </source>
</evidence>
<evidence type="ECO:0000256" key="12">
    <source>
        <dbReference type="ARBA" id="ARBA00022801"/>
    </source>
</evidence>
<keyword evidence="16" id="KW-0449">Lipoprotein</keyword>
<dbReference type="InterPro" id="IPR000490">
    <property type="entry name" value="Glyco_hydro_17"/>
</dbReference>
<keyword evidence="17" id="KW-0961">Cell wall biogenesis/degradation</keyword>
<evidence type="ECO:0000256" key="22">
    <source>
        <dbReference type="RuleBase" id="RU004335"/>
    </source>
</evidence>
<evidence type="ECO:0000256" key="6">
    <source>
        <dbReference type="ARBA" id="ARBA00019762"/>
    </source>
</evidence>
<dbReference type="GO" id="GO:0005576">
    <property type="term" value="C:extracellular region"/>
    <property type="evidence" value="ECO:0007669"/>
    <property type="project" value="TreeGrafter"/>
</dbReference>
<dbReference type="GeneID" id="36630599"/>
<keyword evidence="12 25" id="KW-0378">Hydrolase</keyword>
<evidence type="ECO:0000256" key="9">
    <source>
        <dbReference type="ARBA" id="ARBA00022525"/>
    </source>
</evidence>
<gene>
    <name evidence="25" type="ORF">M431DRAFT_72349</name>
</gene>
<feature type="compositionally biased region" description="Low complexity" evidence="23">
    <location>
        <begin position="319"/>
        <end position="340"/>
    </location>
</feature>
<keyword evidence="13" id="KW-0472">Membrane</keyword>
<evidence type="ECO:0000256" key="10">
    <source>
        <dbReference type="ARBA" id="ARBA00022622"/>
    </source>
</evidence>
<dbReference type="GO" id="GO:0098552">
    <property type="term" value="C:side of membrane"/>
    <property type="evidence" value="ECO:0007669"/>
    <property type="project" value="UniProtKB-KW"/>
</dbReference>
<feature type="compositionally biased region" description="Polar residues" evidence="23">
    <location>
        <begin position="350"/>
        <end position="362"/>
    </location>
</feature>
<keyword evidence="7" id="KW-1003">Cell membrane</keyword>
<proteinExistence type="inferred from homology"/>
<evidence type="ECO:0000256" key="5">
    <source>
        <dbReference type="ARBA" id="ARBA00012780"/>
    </source>
</evidence>
<dbReference type="EC" id="3.2.1.39" evidence="5"/>
<dbReference type="GO" id="GO:0000272">
    <property type="term" value="P:polysaccharide catabolic process"/>
    <property type="evidence" value="ECO:0007669"/>
    <property type="project" value="UniProtKB-KW"/>
</dbReference>
<evidence type="ECO:0000256" key="8">
    <source>
        <dbReference type="ARBA" id="ARBA00022512"/>
    </source>
</evidence>
<feature type="compositionally biased region" description="Low complexity" evidence="23">
    <location>
        <begin position="378"/>
        <end position="389"/>
    </location>
</feature>
<dbReference type="Pfam" id="PF00332">
    <property type="entry name" value="Glyco_hydro_17"/>
    <property type="match status" value="1"/>
</dbReference>
<dbReference type="InterPro" id="IPR017853">
    <property type="entry name" value="GH"/>
</dbReference>
<evidence type="ECO:0000256" key="19">
    <source>
        <dbReference type="ARBA" id="ARBA00025152"/>
    </source>
</evidence>
<evidence type="ECO:0000256" key="4">
    <source>
        <dbReference type="ARBA" id="ARBA00008773"/>
    </source>
</evidence>
<dbReference type="AlphaFoldDB" id="A0A2T4AVU1"/>
<keyword evidence="14" id="KW-0325">Glycoprotein</keyword>
<dbReference type="RefSeq" id="XP_024780860.1">
    <property type="nucleotide sequence ID" value="XM_024922016.1"/>
</dbReference>
<dbReference type="SUPFAM" id="SSF51445">
    <property type="entry name" value="(Trans)glycosidases"/>
    <property type="match status" value="1"/>
</dbReference>
<evidence type="ECO:0000256" key="1">
    <source>
        <dbReference type="ARBA" id="ARBA00000382"/>
    </source>
</evidence>
<evidence type="ECO:0000313" key="26">
    <source>
        <dbReference type="Proteomes" id="UP000241690"/>
    </source>
</evidence>
<evidence type="ECO:0000256" key="3">
    <source>
        <dbReference type="ARBA" id="ARBA00004609"/>
    </source>
</evidence>
<organism evidence="25 26">
    <name type="scientific">Trichoderma harzianum CBS 226.95</name>
    <dbReference type="NCBI Taxonomy" id="983964"/>
    <lineage>
        <taxon>Eukaryota</taxon>
        <taxon>Fungi</taxon>
        <taxon>Dikarya</taxon>
        <taxon>Ascomycota</taxon>
        <taxon>Pezizomycotina</taxon>
        <taxon>Sordariomycetes</taxon>
        <taxon>Hypocreomycetidae</taxon>
        <taxon>Hypocreales</taxon>
        <taxon>Hypocreaceae</taxon>
        <taxon>Trichoderma</taxon>
    </lineage>
</organism>
<evidence type="ECO:0000256" key="15">
    <source>
        <dbReference type="ARBA" id="ARBA00023277"/>
    </source>
</evidence>
<comment type="function">
    <text evidence="19">Glucanases play a role in cell expansion during growth, in cell-cell fusion during mating, and in spore release during sporulation. This enzyme may be involved in beta-glucan degradation and also function biosynthetically as a transglycosylase.</text>
</comment>
<name>A0A2T4AVU1_TRIHA</name>
<evidence type="ECO:0000256" key="21">
    <source>
        <dbReference type="ARBA" id="ARBA00032906"/>
    </source>
</evidence>